<gene>
    <name evidence="1" type="ORF">UFOVP353_4</name>
</gene>
<organism evidence="1">
    <name type="scientific">uncultured Caudovirales phage</name>
    <dbReference type="NCBI Taxonomy" id="2100421"/>
    <lineage>
        <taxon>Viruses</taxon>
        <taxon>Duplodnaviria</taxon>
        <taxon>Heunggongvirae</taxon>
        <taxon>Uroviricota</taxon>
        <taxon>Caudoviricetes</taxon>
        <taxon>Peduoviridae</taxon>
        <taxon>Maltschvirus</taxon>
        <taxon>Maltschvirus maltsch</taxon>
    </lineage>
</organism>
<name>A0A6J5LYV2_9CAUD</name>
<dbReference type="EMBL" id="LR796367">
    <property type="protein sequence ID" value="CAB4139725.1"/>
    <property type="molecule type" value="Genomic_DNA"/>
</dbReference>
<protein>
    <submittedName>
        <fullName evidence="1">Uncharacterized protein</fullName>
    </submittedName>
</protein>
<proteinExistence type="predicted"/>
<accession>A0A6J5LYV2</accession>
<evidence type="ECO:0000313" key="1">
    <source>
        <dbReference type="EMBL" id="CAB4139725.1"/>
    </source>
</evidence>
<sequence length="232" mass="26125">MTVLTIIQDTCGRLGLQIPAAIFSSTDEQVIQFRSLLNASGKSISRIHDWTFLKKEHTFTTVAADVQTGGVPSDFDRYLNHTMFNRTRSEKIYGPLTNFEWQVDKGGFAGLSIRAAFRFRGGDILITPVPTAGDSIYYEFITKNWCESASGTAQEKFQADTDISLIDEELLTKDITWRFLKAKGLDYSEEFQEFQVELANFRARDGGARIIDAAQEPNDDVFVNIPDGNWTL</sequence>
<reference evidence="1" key="1">
    <citation type="submission" date="2020-04" db="EMBL/GenBank/DDBJ databases">
        <authorList>
            <person name="Chiriac C."/>
            <person name="Salcher M."/>
            <person name="Ghai R."/>
            <person name="Kavagutti S V."/>
        </authorList>
    </citation>
    <scope>NUCLEOTIDE SEQUENCE</scope>
</reference>